<dbReference type="EMBL" id="JBDKWZ010000015">
    <property type="protein sequence ID" value="MEN7550685.1"/>
    <property type="molecule type" value="Genomic_DNA"/>
</dbReference>
<keyword evidence="4" id="KW-1185">Reference proteome</keyword>
<keyword evidence="1" id="KW-0479">Metal-binding</keyword>
<sequence>MKVEQIYTKRLSEASYFICSDGEAVVIDPIRDASPYLRLAEKNKAKIKYILETHLHTDFVSGHLELSRKTGAEIVYGPNAETNYPVYHAKDDELLTVGKIQIKVLYTPGHTLESTCFLAFDEKGNAHSLFSGDTLLIEDVGRPDLVLNNEVSIEDQARQLYDSIQVKLNPLEDSVLLYPGHVHGSPCARHIGPALHSTIGEQRKVNFALKEIDKEDFVKEVVNGLNSPPSYFFENARINRTGYADLQDVLQKNLKALSVGDVEQALEKKGLVIDTREAEYFQRGFIKGAINIGLSGQFAIWTGTLVKIDTPLILIGRNQCASEEAIVRLTQIGYENVLGYLEGGFGMWEWQDKAVEYICPFSLEESATKLKNYQIMAIDVRNPKAYQEAHIDNAIHIPLAQLSSNMFDLNTISEYVVYGDSAYYALMAVSLLQKNGFIQVSYLKGDFMKLQEYGVPMVYQKKKSIISAS</sequence>
<dbReference type="SMART" id="SM00849">
    <property type="entry name" value="Lactamase_B"/>
    <property type="match status" value="1"/>
</dbReference>
<dbReference type="SMART" id="SM00450">
    <property type="entry name" value="RHOD"/>
    <property type="match status" value="2"/>
</dbReference>
<dbReference type="GO" id="GO:0070813">
    <property type="term" value="P:hydrogen sulfide metabolic process"/>
    <property type="evidence" value="ECO:0007669"/>
    <property type="project" value="TreeGrafter"/>
</dbReference>
<dbReference type="FunFam" id="3.60.15.10:FF:000030">
    <property type="entry name" value="Metallo-beta-lactamase family protein"/>
    <property type="match status" value="1"/>
</dbReference>
<feature type="domain" description="Rhodanese" evidence="2">
    <location>
        <begin position="378"/>
        <end position="459"/>
    </location>
</feature>
<dbReference type="PANTHER" id="PTHR43084">
    <property type="entry name" value="PERSULFIDE DIOXYGENASE ETHE1"/>
    <property type="match status" value="1"/>
</dbReference>
<dbReference type="Proteomes" id="UP001403385">
    <property type="component" value="Unassembled WGS sequence"/>
</dbReference>
<dbReference type="GO" id="GO:0050313">
    <property type="term" value="F:sulfur dioxygenase activity"/>
    <property type="evidence" value="ECO:0007669"/>
    <property type="project" value="InterPro"/>
</dbReference>
<gene>
    <name evidence="3" type="ORF">AAG747_22385</name>
</gene>
<comment type="caution">
    <text evidence="3">The sequence shown here is derived from an EMBL/GenBank/DDBJ whole genome shotgun (WGS) entry which is preliminary data.</text>
</comment>
<evidence type="ECO:0000313" key="4">
    <source>
        <dbReference type="Proteomes" id="UP001403385"/>
    </source>
</evidence>
<organism evidence="3 4">
    <name type="scientific">Rapidithrix thailandica</name>
    <dbReference type="NCBI Taxonomy" id="413964"/>
    <lineage>
        <taxon>Bacteria</taxon>
        <taxon>Pseudomonadati</taxon>
        <taxon>Bacteroidota</taxon>
        <taxon>Cytophagia</taxon>
        <taxon>Cytophagales</taxon>
        <taxon>Flammeovirgaceae</taxon>
        <taxon>Rapidithrix</taxon>
    </lineage>
</organism>
<dbReference type="Pfam" id="PF00581">
    <property type="entry name" value="Rhodanese"/>
    <property type="match status" value="2"/>
</dbReference>
<dbReference type="SUPFAM" id="SSF52821">
    <property type="entry name" value="Rhodanese/Cell cycle control phosphatase"/>
    <property type="match status" value="2"/>
</dbReference>
<dbReference type="InterPro" id="IPR044528">
    <property type="entry name" value="POD-like_MBL-fold"/>
</dbReference>
<dbReference type="GO" id="GO:0046872">
    <property type="term" value="F:metal ion binding"/>
    <property type="evidence" value="ECO:0007669"/>
    <property type="project" value="UniProtKB-KW"/>
</dbReference>
<accession>A0AAW9SFW5</accession>
<evidence type="ECO:0000256" key="1">
    <source>
        <dbReference type="ARBA" id="ARBA00022723"/>
    </source>
</evidence>
<dbReference type="Gene3D" id="3.60.15.10">
    <property type="entry name" value="Ribonuclease Z/Hydroxyacylglutathione hydrolase-like"/>
    <property type="match status" value="1"/>
</dbReference>
<evidence type="ECO:0000313" key="3">
    <source>
        <dbReference type="EMBL" id="MEN7550685.1"/>
    </source>
</evidence>
<dbReference type="SUPFAM" id="SSF56281">
    <property type="entry name" value="Metallo-hydrolase/oxidoreductase"/>
    <property type="match status" value="1"/>
</dbReference>
<feature type="domain" description="Rhodanese" evidence="2">
    <location>
        <begin position="266"/>
        <end position="350"/>
    </location>
</feature>
<dbReference type="InterPro" id="IPR001763">
    <property type="entry name" value="Rhodanese-like_dom"/>
</dbReference>
<dbReference type="GO" id="GO:0006749">
    <property type="term" value="P:glutathione metabolic process"/>
    <property type="evidence" value="ECO:0007669"/>
    <property type="project" value="InterPro"/>
</dbReference>
<protein>
    <submittedName>
        <fullName evidence="3">MBL fold metallo-hydrolase</fullName>
    </submittedName>
</protein>
<dbReference type="CDD" id="cd07724">
    <property type="entry name" value="POD-like_MBL-fold"/>
    <property type="match status" value="1"/>
</dbReference>
<name>A0AAW9SFW5_9BACT</name>
<reference evidence="3 4" key="1">
    <citation type="submission" date="2024-04" db="EMBL/GenBank/DDBJ databases">
        <title>Novel genus in family Flammeovirgaceae.</title>
        <authorList>
            <person name="Nguyen T.H."/>
            <person name="Vuong T.Q."/>
            <person name="Le H."/>
            <person name="Kim S.-G."/>
        </authorList>
    </citation>
    <scope>NUCLEOTIDE SEQUENCE [LARGE SCALE GENOMIC DNA]</scope>
    <source>
        <strain evidence="3 4">JCM 23209</strain>
    </source>
</reference>
<dbReference type="Pfam" id="PF00753">
    <property type="entry name" value="Lactamase_B"/>
    <property type="match status" value="1"/>
</dbReference>
<dbReference type="InterPro" id="IPR036873">
    <property type="entry name" value="Rhodanese-like_dom_sf"/>
</dbReference>
<proteinExistence type="predicted"/>
<dbReference type="Gene3D" id="3.40.250.10">
    <property type="entry name" value="Rhodanese-like domain"/>
    <property type="match status" value="2"/>
</dbReference>
<evidence type="ECO:0000259" key="2">
    <source>
        <dbReference type="PROSITE" id="PS50206"/>
    </source>
</evidence>
<dbReference type="RefSeq" id="WP_346823468.1">
    <property type="nucleotide sequence ID" value="NZ_JBDKWZ010000015.1"/>
</dbReference>
<dbReference type="PANTHER" id="PTHR43084:SF1">
    <property type="entry name" value="PERSULFIDE DIOXYGENASE ETHE1, MITOCHONDRIAL"/>
    <property type="match status" value="1"/>
</dbReference>
<dbReference type="InterPro" id="IPR036866">
    <property type="entry name" value="RibonucZ/Hydroxyglut_hydro"/>
</dbReference>
<dbReference type="AlphaFoldDB" id="A0AAW9SFW5"/>
<dbReference type="CDD" id="cd00158">
    <property type="entry name" value="RHOD"/>
    <property type="match status" value="2"/>
</dbReference>
<dbReference type="InterPro" id="IPR001279">
    <property type="entry name" value="Metallo-B-lactamas"/>
</dbReference>
<dbReference type="InterPro" id="IPR051682">
    <property type="entry name" value="Mito_Persulfide_Diox"/>
</dbReference>
<dbReference type="PROSITE" id="PS50206">
    <property type="entry name" value="RHODANESE_3"/>
    <property type="match status" value="2"/>
</dbReference>